<proteinExistence type="predicted"/>
<keyword evidence="3" id="KW-1185">Reference proteome</keyword>
<dbReference type="Proteomes" id="UP001222325">
    <property type="component" value="Unassembled WGS sequence"/>
</dbReference>
<keyword evidence="1" id="KW-0472">Membrane</keyword>
<dbReference type="EMBL" id="JARJCN010000049">
    <property type="protein sequence ID" value="KAJ7081568.1"/>
    <property type="molecule type" value="Genomic_DNA"/>
</dbReference>
<protein>
    <submittedName>
        <fullName evidence="2">Uncharacterized protein</fullName>
    </submittedName>
</protein>
<feature type="transmembrane region" description="Helical" evidence="1">
    <location>
        <begin position="56"/>
        <end position="74"/>
    </location>
</feature>
<name>A0AAD6XMI0_9AGAR</name>
<accession>A0AAD6XMI0</accession>
<reference evidence="2" key="1">
    <citation type="submission" date="2023-03" db="EMBL/GenBank/DDBJ databases">
        <title>Massive genome expansion in bonnet fungi (Mycena s.s.) driven by repeated elements and novel gene families across ecological guilds.</title>
        <authorList>
            <consortium name="Lawrence Berkeley National Laboratory"/>
            <person name="Harder C.B."/>
            <person name="Miyauchi S."/>
            <person name="Viragh M."/>
            <person name="Kuo A."/>
            <person name="Thoen E."/>
            <person name="Andreopoulos B."/>
            <person name="Lu D."/>
            <person name="Skrede I."/>
            <person name="Drula E."/>
            <person name="Henrissat B."/>
            <person name="Morin E."/>
            <person name="Kohler A."/>
            <person name="Barry K."/>
            <person name="LaButti K."/>
            <person name="Morin E."/>
            <person name="Salamov A."/>
            <person name="Lipzen A."/>
            <person name="Mereny Z."/>
            <person name="Hegedus B."/>
            <person name="Baldrian P."/>
            <person name="Stursova M."/>
            <person name="Weitz H."/>
            <person name="Taylor A."/>
            <person name="Grigoriev I.V."/>
            <person name="Nagy L.G."/>
            <person name="Martin F."/>
            <person name="Kauserud H."/>
        </authorList>
    </citation>
    <scope>NUCLEOTIDE SEQUENCE</scope>
    <source>
        <strain evidence="2">CBHHK173m</strain>
    </source>
</reference>
<sequence length="154" mass="16317">MSGASVSLSALVTPRAPSARGSYLLRGPGARARPTGWGLVLARPSREGDDGRASPAHAWFFFGGFVLFPLWWAAACAPVPQAAAGPGEKWEGQVGDDVQREYGVSVSRIAGDGVADGCWLDARTWRTRCRVMAGVSVVTYVPFIVLVAVFVPRA</sequence>
<comment type="caution">
    <text evidence="2">The sequence shown here is derived from an EMBL/GenBank/DDBJ whole genome shotgun (WGS) entry which is preliminary data.</text>
</comment>
<gene>
    <name evidence="2" type="ORF">B0H15DRAFT_786298</name>
</gene>
<dbReference type="AlphaFoldDB" id="A0AAD6XMI0"/>
<keyword evidence="1" id="KW-0812">Transmembrane</keyword>
<evidence type="ECO:0000313" key="3">
    <source>
        <dbReference type="Proteomes" id="UP001222325"/>
    </source>
</evidence>
<organism evidence="2 3">
    <name type="scientific">Mycena belliarum</name>
    <dbReference type="NCBI Taxonomy" id="1033014"/>
    <lineage>
        <taxon>Eukaryota</taxon>
        <taxon>Fungi</taxon>
        <taxon>Dikarya</taxon>
        <taxon>Basidiomycota</taxon>
        <taxon>Agaricomycotina</taxon>
        <taxon>Agaricomycetes</taxon>
        <taxon>Agaricomycetidae</taxon>
        <taxon>Agaricales</taxon>
        <taxon>Marasmiineae</taxon>
        <taxon>Mycenaceae</taxon>
        <taxon>Mycena</taxon>
    </lineage>
</organism>
<evidence type="ECO:0000313" key="2">
    <source>
        <dbReference type="EMBL" id="KAJ7081568.1"/>
    </source>
</evidence>
<feature type="transmembrane region" description="Helical" evidence="1">
    <location>
        <begin position="131"/>
        <end position="151"/>
    </location>
</feature>
<keyword evidence="1" id="KW-1133">Transmembrane helix</keyword>
<evidence type="ECO:0000256" key="1">
    <source>
        <dbReference type="SAM" id="Phobius"/>
    </source>
</evidence>